<dbReference type="AlphaFoldDB" id="G8QGB4"/>
<dbReference type="HOGENOM" id="CLU_008287_16_0_4"/>
<dbReference type="Gene3D" id="2.40.170.20">
    <property type="entry name" value="TonB-dependent receptor, beta-barrel domain"/>
    <property type="match status" value="1"/>
</dbReference>
<feature type="region of interest" description="Disordered" evidence="12">
    <location>
        <begin position="311"/>
        <end position="335"/>
    </location>
</feature>
<feature type="domain" description="TonB-dependent receptor-like beta-barrel" evidence="13">
    <location>
        <begin position="240"/>
        <end position="720"/>
    </location>
</feature>
<feature type="domain" description="TonB-dependent receptor plug" evidence="14">
    <location>
        <begin position="101"/>
        <end position="214"/>
    </location>
</feature>
<evidence type="ECO:0000256" key="8">
    <source>
        <dbReference type="ARBA" id="ARBA00023170"/>
    </source>
</evidence>
<evidence type="ECO:0000256" key="7">
    <source>
        <dbReference type="ARBA" id="ARBA00023136"/>
    </source>
</evidence>
<keyword evidence="4 10" id="KW-1134">Transmembrane beta strand</keyword>
<evidence type="ECO:0000256" key="4">
    <source>
        <dbReference type="ARBA" id="ARBA00022452"/>
    </source>
</evidence>
<evidence type="ECO:0000256" key="11">
    <source>
        <dbReference type="RuleBase" id="RU003357"/>
    </source>
</evidence>
<evidence type="ECO:0000256" key="12">
    <source>
        <dbReference type="SAM" id="MobiDB-lite"/>
    </source>
</evidence>
<dbReference type="GO" id="GO:0044718">
    <property type="term" value="P:siderophore transmembrane transport"/>
    <property type="evidence" value="ECO:0007669"/>
    <property type="project" value="TreeGrafter"/>
</dbReference>
<evidence type="ECO:0000256" key="6">
    <source>
        <dbReference type="ARBA" id="ARBA00023077"/>
    </source>
</evidence>
<gene>
    <name evidence="15" type="ordered locus">Dsui_2896</name>
</gene>
<dbReference type="InterPro" id="IPR039426">
    <property type="entry name" value="TonB-dep_rcpt-like"/>
</dbReference>
<dbReference type="KEGG" id="dsu:Dsui_2896"/>
<dbReference type="eggNOG" id="COG4771">
    <property type="taxonomic scope" value="Bacteria"/>
</dbReference>
<evidence type="ECO:0000256" key="2">
    <source>
        <dbReference type="ARBA" id="ARBA00009810"/>
    </source>
</evidence>
<dbReference type="Gene3D" id="2.170.130.10">
    <property type="entry name" value="TonB-dependent receptor, plug domain"/>
    <property type="match status" value="1"/>
</dbReference>
<accession>G8QGB4</accession>
<dbReference type="InterPro" id="IPR012910">
    <property type="entry name" value="Plug_dom"/>
</dbReference>
<evidence type="ECO:0000259" key="13">
    <source>
        <dbReference type="Pfam" id="PF00593"/>
    </source>
</evidence>
<dbReference type="Pfam" id="PF00593">
    <property type="entry name" value="TonB_dep_Rec_b-barrel"/>
    <property type="match status" value="1"/>
</dbReference>
<dbReference type="InterPro" id="IPR037066">
    <property type="entry name" value="Plug_dom_sf"/>
</dbReference>
<sequence length="746" mass="83430">MRLFDAGITVKVAATKIYNMLLSVFAANQLYRKRVWQPALVTCHRAPIMMKYLFRASILPMFLMISALPCQGAESLADLSEQDLLADVPVVLTASRLRQNVADAPAAVTVIDRQMIRDSGAWSIPDLFRLVPGMYVGEGADKGALVPNTMVSYHGLSDSFSRRMQVLVDGRSIYTPLFGGAVWSTLPLALEDIERIEVIRGPNSATYGANAFLGIINIISRQAADVSGTMVSLTQSSRGNDSTFRYGGQSGSLDYRITGSLRADQGIELQAPTAPGHSFSARRHDDKRLANLSFRGDLQLGNRDSLEIQAGLSSGDHQSGRRESPGAYEGSPPHTRQLNSYYGSLRWQRTLSADEQLSLKAYASRDEQNLDLSALLRDPKVTIAGLPFYLEVPYPLNSPQRLVAERYDVELQHAFAPTSSTRLVWGGGARLDRFSSTYYLNSTEPVEFRQQNLFANLEWRPTAKWVLNAGGMLERNSFTGTYWSPRVAANYHWQPGHTLRLIASRATHTPTIFEAKSDIRLSTSWTPASCATLKAFGLITSCAFPSVRSAYHQDDLRSETIDSRELGYLWELPGGHLDFKYSYDRLGDLLETYRPAGKSWQEYRNEGNAQIRAVEMQWQQRVASNTRIHLALAASRISGFNSERSGAYAESAASHSRSMLLAHDFDHRWTGSLAYYAVGRLTVQGDGDLQTPYERVDARLAYRFRDGAYQGEVAFIVQNLFDKPYQEVYYENLIGRRSYVNLRLEF</sequence>
<keyword evidence="3 10" id="KW-0813">Transport</keyword>
<organism evidence="15 16">
    <name type="scientific">Azospira oryzae (strain ATCC BAA-33 / DSM 13638 / PS)</name>
    <name type="common">Dechlorosoma suillum</name>
    <dbReference type="NCBI Taxonomy" id="640081"/>
    <lineage>
        <taxon>Bacteria</taxon>
        <taxon>Pseudomonadati</taxon>
        <taxon>Pseudomonadota</taxon>
        <taxon>Betaproteobacteria</taxon>
        <taxon>Rhodocyclales</taxon>
        <taxon>Rhodocyclaceae</taxon>
        <taxon>Azospira</taxon>
    </lineage>
</organism>
<dbReference type="InterPro" id="IPR000531">
    <property type="entry name" value="Beta-barrel_TonB"/>
</dbReference>
<evidence type="ECO:0000313" key="16">
    <source>
        <dbReference type="Proteomes" id="UP000005633"/>
    </source>
</evidence>
<name>G8QGB4_AZOOP</name>
<dbReference type="SUPFAM" id="SSF56935">
    <property type="entry name" value="Porins"/>
    <property type="match status" value="1"/>
</dbReference>
<dbReference type="Pfam" id="PF07715">
    <property type="entry name" value="Plug"/>
    <property type="match status" value="1"/>
</dbReference>
<keyword evidence="5 10" id="KW-0812">Transmembrane</keyword>
<evidence type="ECO:0000256" key="9">
    <source>
        <dbReference type="ARBA" id="ARBA00023237"/>
    </source>
</evidence>
<reference evidence="15 16" key="1">
    <citation type="journal article" date="2012" name="J. Bacteriol.">
        <title>Complete genome sequence of the anaerobic perchlorate-reducing bacterium Azospira suillum strain PS.</title>
        <authorList>
            <person name="Byrne-Bailey K.G."/>
            <person name="Coates J.D."/>
        </authorList>
    </citation>
    <scope>NUCLEOTIDE SEQUENCE [LARGE SCALE GENOMIC DNA]</scope>
    <source>
        <strain evidence="16">ATCC BAA-33 / DSM 13638 / PS</strain>
    </source>
</reference>
<dbReference type="EMBL" id="CP003153">
    <property type="protein sequence ID" value="AEV27232.1"/>
    <property type="molecule type" value="Genomic_DNA"/>
</dbReference>
<dbReference type="InterPro" id="IPR036942">
    <property type="entry name" value="Beta-barrel_TonB_sf"/>
</dbReference>
<dbReference type="OrthoDB" id="183532at2"/>
<evidence type="ECO:0000256" key="10">
    <source>
        <dbReference type="PROSITE-ProRule" id="PRU01360"/>
    </source>
</evidence>
<evidence type="ECO:0000256" key="1">
    <source>
        <dbReference type="ARBA" id="ARBA00004571"/>
    </source>
</evidence>
<dbReference type="STRING" id="640081.Dsui_2896"/>
<keyword evidence="6 11" id="KW-0798">TonB box</keyword>
<protein>
    <submittedName>
        <fullName evidence="15">Outer membrane cobalamin receptor protein</fullName>
    </submittedName>
</protein>
<dbReference type="GO" id="GO:0009279">
    <property type="term" value="C:cell outer membrane"/>
    <property type="evidence" value="ECO:0007669"/>
    <property type="project" value="UniProtKB-SubCell"/>
</dbReference>
<evidence type="ECO:0000256" key="5">
    <source>
        <dbReference type="ARBA" id="ARBA00022692"/>
    </source>
</evidence>
<comment type="subcellular location">
    <subcellularLocation>
        <location evidence="1 10">Cell outer membrane</location>
        <topology evidence="1 10">Multi-pass membrane protein</topology>
    </subcellularLocation>
</comment>
<keyword evidence="7 10" id="KW-0472">Membrane</keyword>
<dbReference type="PANTHER" id="PTHR30069:SF27">
    <property type="entry name" value="BLL4766 PROTEIN"/>
    <property type="match status" value="1"/>
</dbReference>
<dbReference type="RefSeq" id="WP_014237912.1">
    <property type="nucleotide sequence ID" value="NC_016616.1"/>
</dbReference>
<evidence type="ECO:0000256" key="3">
    <source>
        <dbReference type="ARBA" id="ARBA00022448"/>
    </source>
</evidence>
<proteinExistence type="inferred from homology"/>
<dbReference type="PANTHER" id="PTHR30069">
    <property type="entry name" value="TONB-DEPENDENT OUTER MEMBRANE RECEPTOR"/>
    <property type="match status" value="1"/>
</dbReference>
<evidence type="ECO:0000313" key="15">
    <source>
        <dbReference type="EMBL" id="AEV27232.1"/>
    </source>
</evidence>
<dbReference type="Proteomes" id="UP000005633">
    <property type="component" value="Chromosome"/>
</dbReference>
<evidence type="ECO:0000259" key="14">
    <source>
        <dbReference type="Pfam" id="PF07715"/>
    </source>
</evidence>
<keyword evidence="8 15" id="KW-0675">Receptor</keyword>
<comment type="similarity">
    <text evidence="2 10 11">Belongs to the TonB-dependent receptor family.</text>
</comment>
<keyword evidence="9 10" id="KW-0998">Cell outer membrane</keyword>
<dbReference type="PROSITE" id="PS52016">
    <property type="entry name" value="TONB_DEPENDENT_REC_3"/>
    <property type="match status" value="1"/>
</dbReference>
<dbReference type="GO" id="GO:0015344">
    <property type="term" value="F:siderophore uptake transmembrane transporter activity"/>
    <property type="evidence" value="ECO:0007669"/>
    <property type="project" value="TreeGrafter"/>
</dbReference>